<accession>A0A2U1MNM5</accession>
<dbReference type="Pfam" id="PF00249">
    <property type="entry name" value="Myb_DNA-binding"/>
    <property type="match status" value="1"/>
</dbReference>
<evidence type="ECO:0000256" key="3">
    <source>
        <dbReference type="SAM" id="MobiDB-lite"/>
    </source>
</evidence>
<feature type="region of interest" description="Disordered" evidence="3">
    <location>
        <begin position="1"/>
        <end position="24"/>
    </location>
</feature>
<dbReference type="STRING" id="35608.A0A2U1MNM5"/>
<dbReference type="GO" id="GO:0000981">
    <property type="term" value="F:DNA-binding transcription factor activity, RNA polymerase II-specific"/>
    <property type="evidence" value="ECO:0007669"/>
    <property type="project" value="TreeGrafter"/>
</dbReference>
<feature type="domain" description="Myb-like" evidence="4">
    <location>
        <begin position="20"/>
        <end position="65"/>
    </location>
</feature>
<dbReference type="PROSITE" id="PS50090">
    <property type="entry name" value="MYB_LIKE"/>
    <property type="match status" value="1"/>
</dbReference>
<dbReference type="InterPro" id="IPR050560">
    <property type="entry name" value="MYB_TF"/>
</dbReference>
<dbReference type="SUPFAM" id="SSF46689">
    <property type="entry name" value="Homeodomain-like"/>
    <property type="match status" value="1"/>
</dbReference>
<reference evidence="6 7" key="1">
    <citation type="journal article" date="2018" name="Mol. Plant">
        <title>The genome of Artemisia annua provides insight into the evolution of Asteraceae family and artemisinin biosynthesis.</title>
        <authorList>
            <person name="Shen Q."/>
            <person name="Zhang L."/>
            <person name="Liao Z."/>
            <person name="Wang S."/>
            <person name="Yan T."/>
            <person name="Shi P."/>
            <person name="Liu M."/>
            <person name="Fu X."/>
            <person name="Pan Q."/>
            <person name="Wang Y."/>
            <person name="Lv Z."/>
            <person name="Lu X."/>
            <person name="Zhang F."/>
            <person name="Jiang W."/>
            <person name="Ma Y."/>
            <person name="Chen M."/>
            <person name="Hao X."/>
            <person name="Li L."/>
            <person name="Tang Y."/>
            <person name="Lv G."/>
            <person name="Zhou Y."/>
            <person name="Sun X."/>
            <person name="Brodelius P.E."/>
            <person name="Rose J.K.C."/>
            <person name="Tang K."/>
        </authorList>
    </citation>
    <scope>NUCLEOTIDE SEQUENCE [LARGE SCALE GENOMIC DNA]</scope>
    <source>
        <strain evidence="7">cv. Huhao1</strain>
        <tissue evidence="6">Leaf</tissue>
    </source>
</reference>
<dbReference type="PANTHER" id="PTHR45614:SF293">
    <property type="entry name" value="TRANSCRIPTION FACTOR MYB73"/>
    <property type="match status" value="1"/>
</dbReference>
<gene>
    <name evidence="6" type="ORF">CTI12_AA337750</name>
</gene>
<organism evidence="6 7">
    <name type="scientific">Artemisia annua</name>
    <name type="common">Sweet wormwood</name>
    <dbReference type="NCBI Taxonomy" id="35608"/>
    <lineage>
        <taxon>Eukaryota</taxon>
        <taxon>Viridiplantae</taxon>
        <taxon>Streptophyta</taxon>
        <taxon>Embryophyta</taxon>
        <taxon>Tracheophyta</taxon>
        <taxon>Spermatophyta</taxon>
        <taxon>Magnoliopsida</taxon>
        <taxon>eudicotyledons</taxon>
        <taxon>Gunneridae</taxon>
        <taxon>Pentapetalae</taxon>
        <taxon>asterids</taxon>
        <taxon>campanulids</taxon>
        <taxon>Asterales</taxon>
        <taxon>Asteraceae</taxon>
        <taxon>Asteroideae</taxon>
        <taxon>Anthemideae</taxon>
        <taxon>Artemisiinae</taxon>
        <taxon>Artemisia</taxon>
    </lineage>
</organism>
<evidence type="ECO:0000259" key="5">
    <source>
        <dbReference type="PROSITE" id="PS51294"/>
    </source>
</evidence>
<dbReference type="InterPro" id="IPR017930">
    <property type="entry name" value="Myb_dom"/>
</dbReference>
<comment type="subcellular location">
    <subcellularLocation>
        <location evidence="1">Nucleus</location>
    </subcellularLocation>
</comment>
<comment type="caution">
    <text evidence="6">The sequence shown here is derived from an EMBL/GenBank/DDBJ whole genome shotgun (WGS) entry which is preliminary data.</text>
</comment>
<dbReference type="AlphaFoldDB" id="A0A2U1MNM5"/>
<keyword evidence="2" id="KW-0539">Nucleus</keyword>
<feature type="domain" description="HTH myb-type" evidence="5">
    <location>
        <begin position="21"/>
        <end position="69"/>
    </location>
</feature>
<evidence type="ECO:0000313" key="7">
    <source>
        <dbReference type="Proteomes" id="UP000245207"/>
    </source>
</evidence>
<evidence type="ECO:0000256" key="1">
    <source>
        <dbReference type="ARBA" id="ARBA00004123"/>
    </source>
</evidence>
<proteinExistence type="predicted"/>
<dbReference type="InterPro" id="IPR001005">
    <property type="entry name" value="SANT/Myb"/>
</dbReference>
<dbReference type="SMART" id="SM00717">
    <property type="entry name" value="SANT"/>
    <property type="match status" value="1"/>
</dbReference>
<dbReference type="Proteomes" id="UP000245207">
    <property type="component" value="Unassembled WGS sequence"/>
</dbReference>
<dbReference type="PANTHER" id="PTHR45614">
    <property type="entry name" value="MYB PROTEIN-RELATED"/>
    <property type="match status" value="1"/>
</dbReference>
<dbReference type="GO" id="GO:0005634">
    <property type="term" value="C:nucleus"/>
    <property type="evidence" value="ECO:0007669"/>
    <property type="project" value="UniProtKB-SubCell"/>
</dbReference>
<name>A0A2U1MNM5_ARTAN</name>
<dbReference type="Gene3D" id="1.10.10.60">
    <property type="entry name" value="Homeodomain-like"/>
    <property type="match status" value="1"/>
</dbReference>
<dbReference type="GO" id="GO:0000978">
    <property type="term" value="F:RNA polymerase II cis-regulatory region sequence-specific DNA binding"/>
    <property type="evidence" value="ECO:0007669"/>
    <property type="project" value="TreeGrafter"/>
</dbReference>
<dbReference type="EMBL" id="PKPP01004776">
    <property type="protein sequence ID" value="PWA62832.1"/>
    <property type="molecule type" value="Genomic_DNA"/>
</dbReference>
<dbReference type="InterPro" id="IPR009057">
    <property type="entry name" value="Homeodomain-like_sf"/>
</dbReference>
<dbReference type="PROSITE" id="PS51294">
    <property type="entry name" value="HTH_MYB"/>
    <property type="match status" value="1"/>
</dbReference>
<keyword evidence="7" id="KW-1185">Reference proteome</keyword>
<dbReference type="OrthoDB" id="2143914at2759"/>
<evidence type="ECO:0000259" key="4">
    <source>
        <dbReference type="PROSITE" id="PS50090"/>
    </source>
</evidence>
<dbReference type="CDD" id="cd00167">
    <property type="entry name" value="SANT"/>
    <property type="match status" value="2"/>
</dbReference>
<evidence type="ECO:0000256" key="2">
    <source>
        <dbReference type="ARBA" id="ARBA00023242"/>
    </source>
</evidence>
<evidence type="ECO:0000313" key="6">
    <source>
        <dbReference type="EMBL" id="PWA62832.1"/>
    </source>
</evidence>
<protein>
    <submittedName>
        <fullName evidence="6">Transcription factor MYB44-like protein</fullName>
    </submittedName>
</protein>
<sequence length="202" mass="22682">MAMSSTSVIKRQKKDLDQIEGPWSPEEDEMLENLMEKHDRNWSLISMSMPGRSGKSCRLRWLSLYRSFTPEEDEMLQNLVEKHFPNWKKRFASLRLIDPLNGVASQPRIKSTNTLKHKTKDLPQPIKPTSISSNTAISDSCSLINRCNLRILKKHDTTASSDAGSLEVNKIINVGNDLGFDMAGKESDVAHALGIGVNNGFQ</sequence>